<keyword evidence="2" id="KW-1185">Reference proteome</keyword>
<reference evidence="1" key="1">
    <citation type="submission" date="2020-10" db="EMBL/GenBank/DDBJ databases">
        <title>Taxonomic study of unclassified bacteria belonging to the class Ktedonobacteria.</title>
        <authorList>
            <person name="Yabe S."/>
            <person name="Wang C.M."/>
            <person name="Zheng Y."/>
            <person name="Sakai Y."/>
            <person name="Cavaletti L."/>
            <person name="Monciardini P."/>
            <person name="Donadio S."/>
        </authorList>
    </citation>
    <scope>NUCLEOTIDE SEQUENCE</scope>
    <source>
        <strain evidence="1">ID150040</strain>
    </source>
</reference>
<protein>
    <submittedName>
        <fullName evidence="1">Uncharacterized protein</fullName>
    </submittedName>
</protein>
<dbReference type="AlphaFoldDB" id="A0A8J3N8H0"/>
<dbReference type="Proteomes" id="UP000597444">
    <property type="component" value="Unassembled WGS sequence"/>
</dbReference>
<proteinExistence type="predicted"/>
<evidence type="ECO:0000313" key="2">
    <source>
        <dbReference type="Proteomes" id="UP000597444"/>
    </source>
</evidence>
<accession>A0A8J3N8H0</accession>
<dbReference type="InterPro" id="IPR023214">
    <property type="entry name" value="HAD_sf"/>
</dbReference>
<comment type="caution">
    <text evidence="1">The sequence shown here is derived from an EMBL/GenBank/DDBJ whole genome shotgun (WGS) entry which is preliminary data.</text>
</comment>
<dbReference type="RefSeq" id="WP_220210160.1">
    <property type="nucleotide sequence ID" value="NZ_BNJK01000002.1"/>
</dbReference>
<dbReference type="SUPFAM" id="SSF56784">
    <property type="entry name" value="HAD-like"/>
    <property type="match status" value="1"/>
</dbReference>
<gene>
    <name evidence="1" type="ORF">KSF_095680</name>
</gene>
<dbReference type="EMBL" id="BNJK01000002">
    <property type="protein sequence ID" value="GHO99520.1"/>
    <property type="molecule type" value="Genomic_DNA"/>
</dbReference>
<name>A0A8J3N8H0_9CHLR</name>
<organism evidence="1 2">
    <name type="scientific">Reticulibacter mediterranei</name>
    <dbReference type="NCBI Taxonomy" id="2778369"/>
    <lineage>
        <taxon>Bacteria</taxon>
        <taxon>Bacillati</taxon>
        <taxon>Chloroflexota</taxon>
        <taxon>Ktedonobacteria</taxon>
        <taxon>Ktedonobacterales</taxon>
        <taxon>Reticulibacteraceae</taxon>
        <taxon>Reticulibacter</taxon>
    </lineage>
</organism>
<evidence type="ECO:0000313" key="1">
    <source>
        <dbReference type="EMBL" id="GHO99520.1"/>
    </source>
</evidence>
<sequence>MNFTIDVDGTIAFPRPDIFDVDFQRCRQNCIDAGLVRAEEIAGLRRHTELLILPGVCATHVPAPGAVETLQALHQAGDVIHYCTARTSLNPEERSAIHEATRAWLKHHAFPGNVSFAKLISDKLLQALNIAAPHTLLIDDRAAGIIDAYYHIVQSDPTRAKQIRQRVIIVSYGRREVQAPKDAPKVVHLKDWSEFSSMLSGVESMVTSAISTKG</sequence>
<dbReference type="InterPro" id="IPR036412">
    <property type="entry name" value="HAD-like_sf"/>
</dbReference>
<dbReference type="Gene3D" id="3.40.50.1000">
    <property type="entry name" value="HAD superfamily/HAD-like"/>
    <property type="match status" value="1"/>
</dbReference>